<keyword evidence="1" id="KW-0812">Transmembrane</keyword>
<evidence type="ECO:0000256" key="1">
    <source>
        <dbReference type="SAM" id="Phobius"/>
    </source>
</evidence>
<evidence type="ECO:0008006" key="4">
    <source>
        <dbReference type="Google" id="ProtNLM"/>
    </source>
</evidence>
<organism evidence="2 3">
    <name type="scientific">Sphingobacterium allocomposti</name>
    <dbReference type="NCBI Taxonomy" id="415956"/>
    <lineage>
        <taxon>Bacteria</taxon>
        <taxon>Pseudomonadati</taxon>
        <taxon>Bacteroidota</taxon>
        <taxon>Sphingobacteriia</taxon>
        <taxon>Sphingobacteriales</taxon>
        <taxon>Sphingobacteriaceae</taxon>
        <taxon>Sphingobacterium</taxon>
    </lineage>
</organism>
<keyword evidence="3" id="KW-1185">Reference proteome</keyword>
<comment type="caution">
    <text evidence="2">The sequence shown here is derived from an EMBL/GenBank/DDBJ whole genome shotgun (WGS) entry which is preliminary data.</text>
</comment>
<sequence>MKTQSETTFQLNSENISSGFQQAFNWLRTTKIAISSKTGREYVSLPLIAAIVIAVILPFFSILGLLIGTLLGWHVSFQRTKEDIASKSGIIDIK</sequence>
<keyword evidence="1" id="KW-0472">Membrane</keyword>
<accession>A0A5S5DRK7</accession>
<feature type="transmembrane region" description="Helical" evidence="1">
    <location>
        <begin position="47"/>
        <end position="71"/>
    </location>
</feature>
<dbReference type="EMBL" id="VNHX01000002">
    <property type="protein sequence ID" value="TYP97656.1"/>
    <property type="molecule type" value="Genomic_DNA"/>
</dbReference>
<keyword evidence="1" id="KW-1133">Transmembrane helix</keyword>
<proteinExistence type="predicted"/>
<protein>
    <recommendedName>
        <fullName evidence="4">DUF4342 domain-containing protein</fullName>
    </recommendedName>
</protein>
<evidence type="ECO:0000313" key="2">
    <source>
        <dbReference type="EMBL" id="TYP97656.1"/>
    </source>
</evidence>
<dbReference type="AlphaFoldDB" id="A0A5S5DRK7"/>
<dbReference type="RefSeq" id="WP_148907317.1">
    <property type="nucleotide sequence ID" value="NZ_VNHX01000002.1"/>
</dbReference>
<reference evidence="2 3" key="1">
    <citation type="submission" date="2019-07" db="EMBL/GenBank/DDBJ databases">
        <title>Genomic Encyclopedia of Archaeal and Bacterial Type Strains, Phase II (KMG-II): from individual species to whole genera.</title>
        <authorList>
            <person name="Goeker M."/>
        </authorList>
    </citation>
    <scope>NUCLEOTIDE SEQUENCE [LARGE SCALE GENOMIC DNA]</scope>
    <source>
        <strain evidence="2 3">DSM 18850</strain>
    </source>
</reference>
<dbReference type="Proteomes" id="UP000325105">
    <property type="component" value="Unassembled WGS sequence"/>
</dbReference>
<evidence type="ECO:0000313" key="3">
    <source>
        <dbReference type="Proteomes" id="UP000325105"/>
    </source>
</evidence>
<name>A0A5S5DRK7_9SPHI</name>
<dbReference type="OrthoDB" id="711106at2"/>
<gene>
    <name evidence="2" type="ORF">BC792_10278</name>
</gene>